<keyword evidence="3" id="KW-0285">Flavoprotein</keyword>
<comment type="cofactor">
    <cofactor evidence="1">
        <name>FAD</name>
        <dbReference type="ChEBI" id="CHEBI:57692"/>
    </cofactor>
</comment>
<evidence type="ECO:0000256" key="5">
    <source>
        <dbReference type="ARBA" id="ARBA00023002"/>
    </source>
</evidence>
<accession>A0A2B7XUG7</accession>
<comment type="similarity">
    <text evidence="2">Belongs to the FAD-binding monooxygenase family.</text>
</comment>
<dbReference type="Pfam" id="PF00743">
    <property type="entry name" value="FMO-like"/>
    <property type="match status" value="1"/>
</dbReference>
<dbReference type="PANTHER" id="PTHR42877">
    <property type="entry name" value="L-ORNITHINE N(5)-MONOOXYGENASE-RELATED"/>
    <property type="match status" value="1"/>
</dbReference>
<reference evidence="6 7" key="1">
    <citation type="submission" date="2017-10" db="EMBL/GenBank/DDBJ databases">
        <title>Comparative genomics in systemic dimorphic fungi from Ajellomycetaceae.</title>
        <authorList>
            <person name="Munoz J.F."/>
            <person name="Mcewen J.G."/>
            <person name="Clay O.K."/>
            <person name="Cuomo C.A."/>
        </authorList>
    </citation>
    <scope>NUCLEOTIDE SEQUENCE [LARGE SCALE GENOMIC DNA]</scope>
    <source>
        <strain evidence="6 7">UAMH5409</strain>
    </source>
</reference>
<keyword evidence="4" id="KW-0274">FAD</keyword>
<dbReference type="InterPro" id="IPR051209">
    <property type="entry name" value="FAD-bind_Monooxygenase_sf"/>
</dbReference>
<gene>
    <name evidence="6" type="ORF">AJ79_04206</name>
</gene>
<sequence length="536" mass="60779">MSTIKPDNGDAPSYTQVACIGTGVSAVALGATLKNWYNFDDIRFFDRNPASGGTWWANRYPGCACDIWSALYSFSFHLNPGWTTMLPSANEIKAYNDNVIEKYNLQDKMTFSTEVVRCEWDGEASRWTMYLHDLKTGEKHIHTCQILFSAVGQLVVPRECDIPGKEKFKGHIFHSAQWDSSVSLKDKNVVVIGNGCTGSQIVPAILYEVKHLTQIVRSKHWIVKGLNAPYPAFLKWIFQHIPLAMRLHRLHIYLITESSFPLFQMTKKGAKLREKKRREIEGYMRKTSPAKYHDLLIPDFEIGCKRRIFDSAGYLTSLNAANITLTNEKPLEILHNGIKSDKGFIEADVIVLATGFQTNEFLHKTEIVGRDGLSIKDYWARYPGPVAYNSSAVSGFPNFFMLLGPNSATGHTSVLIAAENSVNYALRVLKSVFKGETKSVEIKQGAEESYAHAVQDALNKSVFNAGGCRSWYINANNWNAFMYPWSQAYFWYRSLFPIWSDWKIEVRLAPSDNICAQWALGMEIAAQYTDWLGNYW</sequence>
<name>A0A2B7XUG7_9EURO</name>
<organism evidence="6 7">
    <name type="scientific">Helicocarpus griseus UAMH5409</name>
    <dbReference type="NCBI Taxonomy" id="1447875"/>
    <lineage>
        <taxon>Eukaryota</taxon>
        <taxon>Fungi</taxon>
        <taxon>Dikarya</taxon>
        <taxon>Ascomycota</taxon>
        <taxon>Pezizomycotina</taxon>
        <taxon>Eurotiomycetes</taxon>
        <taxon>Eurotiomycetidae</taxon>
        <taxon>Onygenales</taxon>
        <taxon>Ajellomycetaceae</taxon>
        <taxon>Helicocarpus</taxon>
    </lineage>
</organism>
<keyword evidence="7" id="KW-1185">Reference proteome</keyword>
<proteinExistence type="inferred from homology"/>
<dbReference type="EMBL" id="PDNB01000056">
    <property type="protein sequence ID" value="PGH12585.1"/>
    <property type="molecule type" value="Genomic_DNA"/>
</dbReference>
<dbReference type="GO" id="GO:0004499">
    <property type="term" value="F:N,N-dimethylaniline monooxygenase activity"/>
    <property type="evidence" value="ECO:0007669"/>
    <property type="project" value="InterPro"/>
</dbReference>
<dbReference type="OrthoDB" id="74360at2759"/>
<protein>
    <recommendedName>
        <fullName evidence="8">L-ornithine N(5)-oxygenase</fullName>
    </recommendedName>
</protein>
<evidence type="ECO:0000313" key="7">
    <source>
        <dbReference type="Proteomes" id="UP000223968"/>
    </source>
</evidence>
<evidence type="ECO:0008006" key="8">
    <source>
        <dbReference type="Google" id="ProtNLM"/>
    </source>
</evidence>
<evidence type="ECO:0000313" key="6">
    <source>
        <dbReference type="EMBL" id="PGH12585.1"/>
    </source>
</evidence>
<dbReference type="GO" id="GO:0050660">
    <property type="term" value="F:flavin adenine dinucleotide binding"/>
    <property type="evidence" value="ECO:0007669"/>
    <property type="project" value="InterPro"/>
</dbReference>
<dbReference type="InterPro" id="IPR020946">
    <property type="entry name" value="Flavin_mOase-like"/>
</dbReference>
<evidence type="ECO:0000256" key="2">
    <source>
        <dbReference type="ARBA" id="ARBA00010139"/>
    </source>
</evidence>
<evidence type="ECO:0000256" key="1">
    <source>
        <dbReference type="ARBA" id="ARBA00001974"/>
    </source>
</evidence>
<dbReference type="PANTHER" id="PTHR42877:SF10">
    <property type="entry name" value="L-ORNITHINE N(5)-OXYGENASE"/>
    <property type="match status" value="1"/>
</dbReference>
<dbReference type="Proteomes" id="UP000223968">
    <property type="component" value="Unassembled WGS sequence"/>
</dbReference>
<evidence type="ECO:0000256" key="4">
    <source>
        <dbReference type="ARBA" id="ARBA00022827"/>
    </source>
</evidence>
<dbReference type="Gene3D" id="3.50.50.60">
    <property type="entry name" value="FAD/NAD(P)-binding domain"/>
    <property type="match status" value="2"/>
</dbReference>
<keyword evidence="5" id="KW-0560">Oxidoreductase</keyword>
<comment type="caution">
    <text evidence="6">The sequence shown here is derived from an EMBL/GenBank/DDBJ whole genome shotgun (WGS) entry which is preliminary data.</text>
</comment>
<dbReference type="InterPro" id="IPR036188">
    <property type="entry name" value="FAD/NAD-bd_sf"/>
</dbReference>
<dbReference type="SUPFAM" id="SSF51905">
    <property type="entry name" value="FAD/NAD(P)-binding domain"/>
    <property type="match status" value="2"/>
</dbReference>
<dbReference type="GO" id="GO:0050661">
    <property type="term" value="F:NADP binding"/>
    <property type="evidence" value="ECO:0007669"/>
    <property type="project" value="InterPro"/>
</dbReference>
<dbReference type="AlphaFoldDB" id="A0A2B7XUG7"/>
<evidence type="ECO:0000256" key="3">
    <source>
        <dbReference type="ARBA" id="ARBA00022630"/>
    </source>
</evidence>